<comment type="catalytic activity">
    <reaction evidence="23">
        <text>tetradecanoyl-CoA + H2O = tetradecanoate + CoA + H(+)</text>
        <dbReference type="Rhea" id="RHEA:40119"/>
        <dbReference type="ChEBI" id="CHEBI:15377"/>
        <dbReference type="ChEBI" id="CHEBI:15378"/>
        <dbReference type="ChEBI" id="CHEBI:30807"/>
        <dbReference type="ChEBI" id="CHEBI:57287"/>
        <dbReference type="ChEBI" id="CHEBI:57385"/>
    </reaction>
    <physiologicalReaction direction="left-to-right" evidence="23">
        <dbReference type="Rhea" id="RHEA:40120"/>
    </physiologicalReaction>
</comment>
<evidence type="ECO:0000256" key="6">
    <source>
        <dbReference type="ARBA" id="ARBA00022703"/>
    </source>
</evidence>
<dbReference type="Gene3D" id="3.10.129.10">
    <property type="entry name" value="Hotdog Thioesterase"/>
    <property type="match status" value="1"/>
</dbReference>
<evidence type="ECO:0000256" key="18">
    <source>
        <dbReference type="ARBA" id="ARBA00043210"/>
    </source>
</evidence>
<evidence type="ECO:0000256" key="12">
    <source>
        <dbReference type="ARBA" id="ARBA00023273"/>
    </source>
</evidence>
<dbReference type="GO" id="GO:0016020">
    <property type="term" value="C:membrane"/>
    <property type="evidence" value="ECO:0007669"/>
    <property type="project" value="UniProtKB-SubCell"/>
</dbReference>
<dbReference type="CDD" id="cd03443">
    <property type="entry name" value="PaaI_thioesterase"/>
    <property type="match status" value="1"/>
</dbReference>
<comment type="catalytic activity">
    <reaction evidence="21">
        <text>decanoyl-CoA + H2O = decanoate + CoA + H(+)</text>
        <dbReference type="Rhea" id="RHEA:40059"/>
        <dbReference type="ChEBI" id="CHEBI:15377"/>
        <dbReference type="ChEBI" id="CHEBI:15378"/>
        <dbReference type="ChEBI" id="CHEBI:27689"/>
        <dbReference type="ChEBI" id="CHEBI:57287"/>
        <dbReference type="ChEBI" id="CHEBI:61430"/>
    </reaction>
    <physiologicalReaction direction="left-to-right" evidence="21">
        <dbReference type="Rhea" id="RHEA:40060"/>
    </physiologicalReaction>
</comment>
<dbReference type="EMBL" id="QUNO01000005">
    <property type="protein sequence ID" value="REH48387.1"/>
    <property type="molecule type" value="Genomic_DNA"/>
</dbReference>
<evidence type="ECO:0000256" key="24">
    <source>
        <dbReference type="SAM" id="MobiDB-lite"/>
    </source>
</evidence>
<evidence type="ECO:0000256" key="20">
    <source>
        <dbReference type="ARBA" id="ARBA00047734"/>
    </source>
</evidence>
<organism evidence="26 27">
    <name type="scientific">Kutzneria buriramensis</name>
    <dbReference type="NCBI Taxonomy" id="1045776"/>
    <lineage>
        <taxon>Bacteria</taxon>
        <taxon>Bacillati</taxon>
        <taxon>Actinomycetota</taxon>
        <taxon>Actinomycetes</taxon>
        <taxon>Pseudonocardiales</taxon>
        <taxon>Pseudonocardiaceae</taxon>
        <taxon>Kutzneria</taxon>
    </lineage>
</organism>
<dbReference type="Proteomes" id="UP000256269">
    <property type="component" value="Unassembled WGS sequence"/>
</dbReference>
<keyword evidence="6" id="KW-0053">Apoptosis</keyword>
<feature type="region of interest" description="Disordered" evidence="24">
    <location>
        <begin position="1"/>
        <end position="24"/>
    </location>
</feature>
<evidence type="ECO:0000256" key="23">
    <source>
        <dbReference type="ARBA" id="ARBA00048180"/>
    </source>
</evidence>
<sequence length="176" mass="18750">MNKVELPEGAVLPTRHPDAPAPGEELPVHYSQCFACGGTESGLHMRVRAGEGLTVQGRFLVTDHHQGAPGLAHGGLLACAFDEVLGMLGMLTHIPAVTGRLETDFRRPVPVDSTLHIHAQVDGVAGRKIYTSAAGRLNAEDGPVALTAQGLFIEVGLEHFRKHGRGLEGRDFEVNP</sequence>
<evidence type="ECO:0000256" key="19">
    <source>
        <dbReference type="ARBA" id="ARBA00047588"/>
    </source>
</evidence>
<evidence type="ECO:0000256" key="16">
    <source>
        <dbReference type="ARBA" id="ARBA00038848"/>
    </source>
</evidence>
<dbReference type="PANTHER" id="PTHR12418">
    <property type="entry name" value="ACYL-COENZYME A THIOESTERASE THEM4"/>
    <property type="match status" value="1"/>
</dbReference>
<comment type="catalytic activity">
    <reaction evidence="13">
        <text>(5Z,8Z,11Z,14Z)-eicosatetraenoyl-CoA + H2O = (5Z,8Z,11Z,14Z)-eicosatetraenoate + CoA + H(+)</text>
        <dbReference type="Rhea" id="RHEA:40151"/>
        <dbReference type="ChEBI" id="CHEBI:15377"/>
        <dbReference type="ChEBI" id="CHEBI:15378"/>
        <dbReference type="ChEBI" id="CHEBI:32395"/>
        <dbReference type="ChEBI" id="CHEBI:57287"/>
        <dbReference type="ChEBI" id="CHEBI:57368"/>
    </reaction>
    <physiologicalReaction direction="left-to-right" evidence="13">
        <dbReference type="Rhea" id="RHEA:40152"/>
    </physiologicalReaction>
</comment>
<evidence type="ECO:0000256" key="8">
    <source>
        <dbReference type="ARBA" id="ARBA00022832"/>
    </source>
</evidence>
<keyword evidence="12" id="KW-0966">Cell projection</keyword>
<gene>
    <name evidence="26" type="ORF">BCF44_105245</name>
</gene>
<dbReference type="PANTHER" id="PTHR12418:SF19">
    <property type="entry name" value="ACYL-COENZYME A THIOESTERASE THEM4"/>
    <property type="match status" value="1"/>
</dbReference>
<name>A0A3E0HPQ7_9PSEU</name>
<dbReference type="AlphaFoldDB" id="A0A3E0HPQ7"/>
<dbReference type="GO" id="GO:0006631">
    <property type="term" value="P:fatty acid metabolic process"/>
    <property type="evidence" value="ECO:0007669"/>
    <property type="project" value="UniProtKB-KW"/>
</dbReference>
<dbReference type="InterPro" id="IPR029069">
    <property type="entry name" value="HotDog_dom_sf"/>
</dbReference>
<dbReference type="RefSeq" id="WP_246015139.1">
    <property type="nucleotide sequence ID" value="NZ_CP144375.1"/>
</dbReference>
<evidence type="ECO:0000256" key="15">
    <source>
        <dbReference type="ARBA" id="ARBA00038456"/>
    </source>
</evidence>
<evidence type="ECO:0000259" key="25">
    <source>
        <dbReference type="Pfam" id="PF03061"/>
    </source>
</evidence>
<evidence type="ECO:0000256" key="2">
    <source>
        <dbReference type="ARBA" id="ARBA00004496"/>
    </source>
</evidence>
<evidence type="ECO:0000256" key="17">
    <source>
        <dbReference type="ARBA" id="ARBA00040123"/>
    </source>
</evidence>
<dbReference type="Pfam" id="PF03061">
    <property type="entry name" value="4HBT"/>
    <property type="match status" value="1"/>
</dbReference>
<dbReference type="GO" id="GO:0005737">
    <property type="term" value="C:cytoplasm"/>
    <property type="evidence" value="ECO:0007669"/>
    <property type="project" value="UniProtKB-SubCell"/>
</dbReference>
<evidence type="ECO:0000313" key="27">
    <source>
        <dbReference type="Proteomes" id="UP000256269"/>
    </source>
</evidence>
<evidence type="ECO:0000256" key="13">
    <source>
        <dbReference type="ARBA" id="ARBA00035852"/>
    </source>
</evidence>
<dbReference type="InterPro" id="IPR006683">
    <property type="entry name" value="Thioestr_dom"/>
</dbReference>
<evidence type="ECO:0000256" key="14">
    <source>
        <dbReference type="ARBA" id="ARBA00037002"/>
    </source>
</evidence>
<feature type="domain" description="Thioesterase" evidence="25">
    <location>
        <begin position="70"/>
        <end position="131"/>
    </location>
</feature>
<keyword evidence="4" id="KW-1003">Cell membrane</keyword>
<dbReference type="SUPFAM" id="SSF54637">
    <property type="entry name" value="Thioesterase/thiol ester dehydrase-isomerase"/>
    <property type="match status" value="1"/>
</dbReference>
<comment type="subcellular location">
    <subcellularLocation>
        <location evidence="3">Cell projection</location>
        <location evidence="3">Ruffle membrane</location>
    </subcellularLocation>
    <subcellularLocation>
        <location evidence="2">Cytoplasm</location>
    </subcellularLocation>
    <subcellularLocation>
        <location evidence="1">Membrane</location>
        <topology evidence="1">Peripheral membrane protein</topology>
    </subcellularLocation>
</comment>
<proteinExistence type="inferred from homology"/>
<evidence type="ECO:0000256" key="3">
    <source>
        <dbReference type="ARBA" id="ARBA00004632"/>
    </source>
</evidence>
<keyword evidence="9" id="KW-0809">Transit peptide</keyword>
<evidence type="ECO:0000256" key="7">
    <source>
        <dbReference type="ARBA" id="ARBA00022801"/>
    </source>
</evidence>
<comment type="similarity">
    <text evidence="15">Belongs to the THEM4/THEM5 thioesterase family.</text>
</comment>
<keyword evidence="27" id="KW-1185">Reference proteome</keyword>
<comment type="caution">
    <text evidence="26">The sequence shown here is derived from an EMBL/GenBank/DDBJ whole genome shotgun (WGS) entry which is preliminary data.</text>
</comment>
<evidence type="ECO:0000256" key="9">
    <source>
        <dbReference type="ARBA" id="ARBA00022946"/>
    </source>
</evidence>
<reference evidence="26 27" key="1">
    <citation type="submission" date="2018-08" db="EMBL/GenBank/DDBJ databases">
        <title>Genomic Encyclopedia of Archaeal and Bacterial Type Strains, Phase II (KMG-II): from individual species to whole genera.</title>
        <authorList>
            <person name="Goeker M."/>
        </authorList>
    </citation>
    <scope>NUCLEOTIDE SEQUENCE [LARGE SCALE GENOMIC DNA]</scope>
    <source>
        <strain evidence="26 27">DSM 45791</strain>
    </source>
</reference>
<evidence type="ECO:0000256" key="1">
    <source>
        <dbReference type="ARBA" id="ARBA00004170"/>
    </source>
</evidence>
<comment type="catalytic activity">
    <reaction evidence="19">
        <text>octanoyl-CoA + H2O = octanoate + CoA + H(+)</text>
        <dbReference type="Rhea" id="RHEA:30143"/>
        <dbReference type="ChEBI" id="CHEBI:15377"/>
        <dbReference type="ChEBI" id="CHEBI:15378"/>
        <dbReference type="ChEBI" id="CHEBI:25646"/>
        <dbReference type="ChEBI" id="CHEBI:57287"/>
        <dbReference type="ChEBI" id="CHEBI:57386"/>
    </reaction>
    <physiologicalReaction direction="left-to-right" evidence="19">
        <dbReference type="Rhea" id="RHEA:30144"/>
    </physiologicalReaction>
</comment>
<comment type="catalytic activity">
    <reaction evidence="20">
        <text>hexadecanoyl-CoA + H2O = hexadecanoate + CoA + H(+)</text>
        <dbReference type="Rhea" id="RHEA:16645"/>
        <dbReference type="ChEBI" id="CHEBI:7896"/>
        <dbReference type="ChEBI" id="CHEBI:15377"/>
        <dbReference type="ChEBI" id="CHEBI:15378"/>
        <dbReference type="ChEBI" id="CHEBI:57287"/>
        <dbReference type="ChEBI" id="CHEBI:57379"/>
        <dbReference type="EC" id="3.1.2.2"/>
    </reaction>
    <physiologicalReaction direction="left-to-right" evidence="20">
        <dbReference type="Rhea" id="RHEA:16646"/>
    </physiologicalReaction>
</comment>
<dbReference type="GO" id="GO:0016787">
    <property type="term" value="F:hydrolase activity"/>
    <property type="evidence" value="ECO:0007669"/>
    <property type="project" value="UniProtKB-KW"/>
</dbReference>
<dbReference type="InterPro" id="IPR052365">
    <property type="entry name" value="THEM4/THEM5_acyl-CoA_thioest"/>
</dbReference>
<protein>
    <recommendedName>
        <fullName evidence="17">Acyl-coenzyme A thioesterase THEM4</fullName>
        <ecNumber evidence="16">3.1.2.2</ecNumber>
    </recommendedName>
    <alternativeName>
        <fullName evidence="18">Thioesterase superfamily member 4</fullName>
    </alternativeName>
</protein>
<keyword evidence="11" id="KW-0472">Membrane</keyword>
<evidence type="ECO:0000256" key="11">
    <source>
        <dbReference type="ARBA" id="ARBA00023136"/>
    </source>
</evidence>
<evidence type="ECO:0000256" key="10">
    <source>
        <dbReference type="ARBA" id="ARBA00023098"/>
    </source>
</evidence>
<accession>A0A3E0HPQ7</accession>
<keyword evidence="7" id="KW-0378">Hydrolase</keyword>
<evidence type="ECO:0000256" key="21">
    <source>
        <dbReference type="ARBA" id="ARBA00047969"/>
    </source>
</evidence>
<evidence type="ECO:0000256" key="5">
    <source>
        <dbReference type="ARBA" id="ARBA00022490"/>
    </source>
</evidence>
<evidence type="ECO:0000256" key="4">
    <source>
        <dbReference type="ARBA" id="ARBA00022475"/>
    </source>
</evidence>
<evidence type="ECO:0000313" key="26">
    <source>
        <dbReference type="EMBL" id="REH48387.1"/>
    </source>
</evidence>
<dbReference type="EC" id="3.1.2.2" evidence="16"/>
<keyword evidence="10" id="KW-0443">Lipid metabolism</keyword>
<evidence type="ECO:0000256" key="22">
    <source>
        <dbReference type="ARBA" id="ARBA00048074"/>
    </source>
</evidence>
<comment type="catalytic activity">
    <reaction evidence="22">
        <text>dodecanoyl-CoA + H2O = dodecanoate + CoA + H(+)</text>
        <dbReference type="Rhea" id="RHEA:30135"/>
        <dbReference type="ChEBI" id="CHEBI:15377"/>
        <dbReference type="ChEBI" id="CHEBI:15378"/>
        <dbReference type="ChEBI" id="CHEBI:18262"/>
        <dbReference type="ChEBI" id="CHEBI:57287"/>
        <dbReference type="ChEBI" id="CHEBI:57375"/>
    </reaction>
    <physiologicalReaction direction="left-to-right" evidence="22">
        <dbReference type="Rhea" id="RHEA:30136"/>
    </physiologicalReaction>
</comment>
<keyword evidence="5" id="KW-0963">Cytoplasm</keyword>
<comment type="catalytic activity">
    <reaction evidence="14">
        <text>(9Z)-octadecenoyl-CoA + H2O = (9Z)-octadecenoate + CoA + H(+)</text>
        <dbReference type="Rhea" id="RHEA:40139"/>
        <dbReference type="ChEBI" id="CHEBI:15377"/>
        <dbReference type="ChEBI" id="CHEBI:15378"/>
        <dbReference type="ChEBI" id="CHEBI:30823"/>
        <dbReference type="ChEBI" id="CHEBI:57287"/>
        <dbReference type="ChEBI" id="CHEBI:57387"/>
    </reaction>
    <physiologicalReaction direction="left-to-right" evidence="14">
        <dbReference type="Rhea" id="RHEA:40140"/>
    </physiologicalReaction>
</comment>
<keyword evidence="8" id="KW-0276">Fatty acid metabolism</keyword>